<feature type="transmembrane region" description="Helical" evidence="3">
    <location>
        <begin position="509"/>
        <end position="534"/>
    </location>
</feature>
<feature type="transmembrane region" description="Helical" evidence="3">
    <location>
        <begin position="797"/>
        <end position="830"/>
    </location>
</feature>
<accession>A0A7R8XH14</accession>
<dbReference type="AlphaFoldDB" id="A0A7R8XH14"/>
<evidence type="ECO:0000256" key="1">
    <source>
        <dbReference type="ARBA" id="ARBA00005585"/>
    </source>
</evidence>
<feature type="transmembrane region" description="Helical" evidence="3">
    <location>
        <begin position="586"/>
        <end position="606"/>
    </location>
</feature>
<protein>
    <recommendedName>
        <fullName evidence="4">SSD domain-containing protein</fullName>
    </recommendedName>
</protein>
<organism evidence="5">
    <name type="scientific">Darwinula stevensoni</name>
    <dbReference type="NCBI Taxonomy" id="69355"/>
    <lineage>
        <taxon>Eukaryota</taxon>
        <taxon>Metazoa</taxon>
        <taxon>Ecdysozoa</taxon>
        <taxon>Arthropoda</taxon>
        <taxon>Crustacea</taxon>
        <taxon>Oligostraca</taxon>
        <taxon>Ostracoda</taxon>
        <taxon>Podocopa</taxon>
        <taxon>Podocopida</taxon>
        <taxon>Darwinulocopina</taxon>
        <taxon>Darwinuloidea</taxon>
        <taxon>Darwinulidae</taxon>
        <taxon>Darwinula</taxon>
    </lineage>
</organism>
<keyword evidence="3" id="KW-0472">Membrane</keyword>
<feature type="compositionally biased region" description="Basic and acidic residues" evidence="2">
    <location>
        <begin position="160"/>
        <end position="178"/>
    </location>
</feature>
<sequence length="1046" mass="117668">MELMGEEQDHAIRKGKTTAPSCAKWCSRVIIQSMEAYFYRHGYVVSKWPFLVIFLCLVMTFVGGIGLRNWKTETRPEKLWIPDTSQFIRNTDWIGKNFPPQFRFQKGIFLGSSNVLTSDALLQMLKIHRIVTNISVGGLGYEDLCAKLPVIPSEWEDMEDQPRISKSKREANPADFFDRNNSSSDSNWDNSTSDYDYYDLREDVAPGGPPRGDASRSFFCSILPTLDRVCWMENLLELWNFDETRIQALSPDEILSAINTVKISPVLGSAVDYTQSLGGLSRNSSGHVTSATAVHFTWTLQVNLSGISPEVQEETSILDTAATEEIKAWEAEFVRVLKELSSSGSGRDWEFFMEAAGSFNVVAQEAIMNDALMLGVGYSIVFLYVALCLGKRDLVGFRGYLSILGTGSVGLSIVVSYGVCQTLGIFYGPLHNVLPFLLLGLGIDDMFVIVQAYDTAEKIGGEAWREKCVHERMASALKDAGVGITLTSLTDFTAFIIGTFTTLPALRSFCIYAAVAILSLYVFQATFFVAWFSLDQRRIDRRLDAFIPCYRHESDRKPSFLCSTVDVTDLLFHRYADFLLETPVRISVLVVTFVVLAFNVWGFVLLRQDFRPEWFLPPDSYLFKYFNATKSLLENNRNKAFLFLGPMNYGEKFPDILNILSALRNESSHRLHLSTRNRKVLTDLHLEKQRLGEEEMMGNLSDFFWSPRGAKYLYSLHFSGAEPVCDEPLPPISASSHELKHVRMTRTKEKTEALHRIYHLTDSSPLAQNEQFVGAFSREYGTWETNGIIRWELYRNLGLAMICVLVTVLVLIADLLASFYVLVCVLFTLVDLLGLMYWWGLTIDTVSCVIVVLAIGLSVDYSAHVAHTFMVCRGTKGHRARETLLRIGTPVFHGGFSTFLAFLLLAPSQSHVFRTFFRIFFGVVLFGLYQGLVFLPVLLSFIGPSAYEDDCEAFQGTPQINGGFVPDLIPIQGKQVEEGGRVFKIPEAKLKRSQSLAEPSCKSSRASTTVRKPSLRDRKTPCTLPSIPPPDYTPVLPKRTFTLPPR</sequence>
<evidence type="ECO:0000313" key="5">
    <source>
        <dbReference type="EMBL" id="CAD7247619.1"/>
    </source>
</evidence>
<feature type="transmembrane region" description="Helical" evidence="3">
    <location>
        <begin position="48"/>
        <end position="67"/>
    </location>
</feature>
<dbReference type="PROSITE" id="PS50156">
    <property type="entry name" value="SSD"/>
    <property type="match status" value="1"/>
</dbReference>
<dbReference type="InterPro" id="IPR053958">
    <property type="entry name" value="HMGCR/SNAP/NPC1-like_SSD"/>
</dbReference>
<dbReference type="GO" id="GO:0016020">
    <property type="term" value="C:membrane"/>
    <property type="evidence" value="ECO:0007669"/>
    <property type="project" value="TreeGrafter"/>
</dbReference>
<evidence type="ECO:0000256" key="3">
    <source>
        <dbReference type="SAM" id="Phobius"/>
    </source>
</evidence>
<feature type="transmembrane region" description="Helical" evidence="3">
    <location>
        <begin position="917"/>
        <end position="939"/>
    </location>
</feature>
<feature type="region of interest" description="Disordered" evidence="2">
    <location>
        <begin position="159"/>
        <end position="188"/>
    </location>
</feature>
<dbReference type="SUPFAM" id="SSF82866">
    <property type="entry name" value="Multidrug efflux transporter AcrB transmembrane domain"/>
    <property type="match status" value="2"/>
</dbReference>
<proteinExistence type="inferred from homology"/>
<dbReference type="InterPro" id="IPR051697">
    <property type="entry name" value="Patched_domain-protein"/>
</dbReference>
<dbReference type="PANTHER" id="PTHR10796">
    <property type="entry name" value="PATCHED-RELATED"/>
    <property type="match status" value="1"/>
</dbReference>
<feature type="transmembrane region" description="Helical" evidence="3">
    <location>
        <begin position="371"/>
        <end position="389"/>
    </location>
</feature>
<evidence type="ECO:0000259" key="4">
    <source>
        <dbReference type="PROSITE" id="PS50156"/>
    </source>
</evidence>
<feature type="domain" description="SSD" evidence="4">
    <location>
        <begin position="370"/>
        <end position="534"/>
    </location>
</feature>
<keyword evidence="3" id="KW-0812">Transmembrane</keyword>
<evidence type="ECO:0000313" key="6">
    <source>
        <dbReference type="Proteomes" id="UP000677054"/>
    </source>
</evidence>
<comment type="similarity">
    <text evidence="1">Belongs to the patched family.</text>
</comment>
<gene>
    <name evidence="5" type="ORF">DSTB1V02_LOCUS7446</name>
</gene>
<reference evidence="5" key="1">
    <citation type="submission" date="2020-11" db="EMBL/GenBank/DDBJ databases">
        <authorList>
            <person name="Tran Van P."/>
        </authorList>
    </citation>
    <scope>NUCLEOTIDE SEQUENCE</scope>
</reference>
<feature type="transmembrane region" description="Helical" evidence="3">
    <location>
        <begin position="836"/>
        <end position="863"/>
    </location>
</feature>
<feature type="transmembrane region" description="Helical" evidence="3">
    <location>
        <begin position="401"/>
        <end position="427"/>
    </location>
</feature>
<feature type="compositionally biased region" description="Low complexity" evidence="2">
    <location>
        <begin position="179"/>
        <end position="188"/>
    </location>
</feature>
<dbReference type="InterPro" id="IPR000731">
    <property type="entry name" value="SSD"/>
</dbReference>
<feature type="region of interest" description="Disordered" evidence="2">
    <location>
        <begin position="994"/>
        <end position="1046"/>
    </location>
</feature>
<dbReference type="OrthoDB" id="6510177at2759"/>
<dbReference type="PANTHER" id="PTHR10796:SF130">
    <property type="entry name" value="PATCHED DOMAIN-CONTAINING PROTEIN 3-LIKE PROTEIN"/>
    <property type="match status" value="1"/>
</dbReference>
<dbReference type="Pfam" id="PF12349">
    <property type="entry name" value="Sterol-sensing"/>
    <property type="match status" value="1"/>
</dbReference>
<feature type="compositionally biased region" description="Polar residues" evidence="2">
    <location>
        <begin position="994"/>
        <end position="1011"/>
    </location>
</feature>
<dbReference type="EMBL" id="LR901029">
    <property type="protein sequence ID" value="CAD7247619.1"/>
    <property type="molecule type" value="Genomic_DNA"/>
</dbReference>
<dbReference type="Gene3D" id="1.20.1640.10">
    <property type="entry name" value="Multidrug efflux transporter AcrB transmembrane domain"/>
    <property type="match status" value="2"/>
</dbReference>
<keyword evidence="3" id="KW-1133">Transmembrane helix</keyword>
<name>A0A7R8XH14_9CRUS</name>
<dbReference type="EMBL" id="CAJPEV010001512">
    <property type="protein sequence ID" value="CAG0893066.1"/>
    <property type="molecule type" value="Genomic_DNA"/>
</dbReference>
<evidence type="ECO:0000256" key="2">
    <source>
        <dbReference type="SAM" id="MobiDB-lite"/>
    </source>
</evidence>
<dbReference type="Proteomes" id="UP000677054">
    <property type="component" value="Unassembled WGS sequence"/>
</dbReference>
<feature type="transmembrane region" description="Helical" evidence="3">
    <location>
        <begin position="884"/>
        <end position="905"/>
    </location>
</feature>
<keyword evidence="6" id="KW-1185">Reference proteome</keyword>